<evidence type="ECO:0000313" key="3">
    <source>
        <dbReference type="Proteomes" id="UP000799640"/>
    </source>
</evidence>
<dbReference type="PANTHER" id="PTHR28186:SF1">
    <property type="entry name" value="MEIOTICALLY UP-REGULATED GENE 9 PROTEIN"/>
    <property type="match status" value="1"/>
</dbReference>
<dbReference type="EMBL" id="ML996689">
    <property type="protein sequence ID" value="KAF2403800.1"/>
    <property type="molecule type" value="Genomic_DNA"/>
</dbReference>
<organism evidence="2 3">
    <name type="scientific">Trichodelitschia bisporula</name>
    <dbReference type="NCBI Taxonomy" id="703511"/>
    <lineage>
        <taxon>Eukaryota</taxon>
        <taxon>Fungi</taxon>
        <taxon>Dikarya</taxon>
        <taxon>Ascomycota</taxon>
        <taxon>Pezizomycotina</taxon>
        <taxon>Dothideomycetes</taxon>
        <taxon>Dothideomycetes incertae sedis</taxon>
        <taxon>Phaeotrichales</taxon>
        <taxon>Phaeotrichaceae</taxon>
        <taxon>Trichodelitschia</taxon>
    </lineage>
</organism>
<evidence type="ECO:0000256" key="1">
    <source>
        <dbReference type="SAM" id="MobiDB-lite"/>
    </source>
</evidence>
<dbReference type="AlphaFoldDB" id="A0A6G1I692"/>
<dbReference type="PANTHER" id="PTHR28186">
    <property type="entry name" value="MEIOTICALLY UP-REGULATED GENE 9 PROTEIN"/>
    <property type="match status" value="1"/>
</dbReference>
<dbReference type="Proteomes" id="UP000799640">
    <property type="component" value="Unassembled WGS sequence"/>
</dbReference>
<dbReference type="Pfam" id="PF10295">
    <property type="entry name" value="DUF2406"/>
    <property type="match status" value="1"/>
</dbReference>
<feature type="region of interest" description="Disordered" evidence="1">
    <location>
        <begin position="51"/>
        <end position="70"/>
    </location>
</feature>
<name>A0A6G1I692_9PEZI</name>
<proteinExistence type="predicted"/>
<feature type="compositionally biased region" description="Basic and acidic residues" evidence="1">
    <location>
        <begin position="51"/>
        <end position="60"/>
    </location>
</feature>
<gene>
    <name evidence="2" type="ORF">EJ06DRAFT_527400</name>
</gene>
<evidence type="ECO:0000313" key="2">
    <source>
        <dbReference type="EMBL" id="KAF2403800.1"/>
    </source>
</evidence>
<reference evidence="2" key="1">
    <citation type="journal article" date="2020" name="Stud. Mycol.">
        <title>101 Dothideomycetes genomes: a test case for predicting lifestyles and emergence of pathogens.</title>
        <authorList>
            <person name="Haridas S."/>
            <person name="Albert R."/>
            <person name="Binder M."/>
            <person name="Bloem J."/>
            <person name="Labutti K."/>
            <person name="Salamov A."/>
            <person name="Andreopoulos B."/>
            <person name="Baker S."/>
            <person name="Barry K."/>
            <person name="Bills G."/>
            <person name="Bluhm B."/>
            <person name="Cannon C."/>
            <person name="Castanera R."/>
            <person name="Culley D."/>
            <person name="Daum C."/>
            <person name="Ezra D."/>
            <person name="Gonzalez J."/>
            <person name="Henrissat B."/>
            <person name="Kuo A."/>
            <person name="Liang C."/>
            <person name="Lipzen A."/>
            <person name="Lutzoni F."/>
            <person name="Magnuson J."/>
            <person name="Mondo S."/>
            <person name="Nolan M."/>
            <person name="Ohm R."/>
            <person name="Pangilinan J."/>
            <person name="Park H.-J."/>
            <person name="Ramirez L."/>
            <person name="Alfaro M."/>
            <person name="Sun H."/>
            <person name="Tritt A."/>
            <person name="Yoshinaga Y."/>
            <person name="Zwiers L.-H."/>
            <person name="Turgeon B."/>
            <person name="Goodwin S."/>
            <person name="Spatafora J."/>
            <person name="Crous P."/>
            <person name="Grigoriev I."/>
        </authorList>
    </citation>
    <scope>NUCLEOTIDE SEQUENCE</scope>
    <source>
        <strain evidence="2">CBS 262.69</strain>
    </source>
</reference>
<sequence>MGSLRAGTYTDMYGNIITNPDPSNPTRRRDERPLETIRSFEAAIDGDYRRQHAHEYDAQSRRSSAHWGRSPDPSFLYSRDMSRHPSALFKHRFRSQYRVVLDILDVFEFVLQWILRR</sequence>
<dbReference type="InterPro" id="IPR018809">
    <property type="entry name" value="DUF2406"/>
</dbReference>
<accession>A0A6G1I692</accession>
<keyword evidence="3" id="KW-1185">Reference proteome</keyword>
<dbReference type="OrthoDB" id="5330253at2759"/>
<feature type="region of interest" description="Disordered" evidence="1">
    <location>
        <begin position="1"/>
        <end position="32"/>
    </location>
</feature>
<protein>
    <submittedName>
        <fullName evidence="2">Uncharacterized protein</fullName>
    </submittedName>
</protein>
<feature type="compositionally biased region" description="Polar residues" evidence="1">
    <location>
        <begin position="16"/>
        <end position="25"/>
    </location>
</feature>